<feature type="compositionally biased region" description="Polar residues" evidence="1">
    <location>
        <begin position="71"/>
        <end position="94"/>
    </location>
</feature>
<name>A0AAD8M1F5_9APIA</name>
<feature type="region of interest" description="Disordered" evidence="1">
    <location>
        <begin position="71"/>
        <end position="100"/>
    </location>
</feature>
<sequence>MKKTSPTRHIETWCLKHFDENGWTGPDLQYLYDKMMDIRQSYSLEEISDKEIVETLLGRYSVYLRGCGRFSGTSNNKTDGTTIKSNQPSYQELVQQLKRQ</sequence>
<evidence type="ECO:0000313" key="3">
    <source>
        <dbReference type="Proteomes" id="UP001237642"/>
    </source>
</evidence>
<dbReference type="EMBL" id="JAUIZM010000011">
    <property type="protein sequence ID" value="KAK1355923.1"/>
    <property type="molecule type" value="Genomic_DNA"/>
</dbReference>
<gene>
    <name evidence="2" type="ORF">POM88_049179</name>
</gene>
<protein>
    <submittedName>
        <fullName evidence="2">Uncharacterized protein</fullName>
    </submittedName>
</protein>
<reference evidence="2" key="2">
    <citation type="submission" date="2023-05" db="EMBL/GenBank/DDBJ databases">
        <authorList>
            <person name="Schelkunov M.I."/>
        </authorList>
    </citation>
    <scope>NUCLEOTIDE SEQUENCE</scope>
    <source>
        <strain evidence="2">Hsosn_3</strain>
        <tissue evidence="2">Leaf</tissue>
    </source>
</reference>
<comment type="caution">
    <text evidence="2">The sequence shown here is derived from an EMBL/GenBank/DDBJ whole genome shotgun (WGS) entry which is preliminary data.</text>
</comment>
<organism evidence="2 3">
    <name type="scientific">Heracleum sosnowskyi</name>
    <dbReference type="NCBI Taxonomy" id="360622"/>
    <lineage>
        <taxon>Eukaryota</taxon>
        <taxon>Viridiplantae</taxon>
        <taxon>Streptophyta</taxon>
        <taxon>Embryophyta</taxon>
        <taxon>Tracheophyta</taxon>
        <taxon>Spermatophyta</taxon>
        <taxon>Magnoliopsida</taxon>
        <taxon>eudicotyledons</taxon>
        <taxon>Gunneridae</taxon>
        <taxon>Pentapetalae</taxon>
        <taxon>asterids</taxon>
        <taxon>campanulids</taxon>
        <taxon>Apiales</taxon>
        <taxon>Apiaceae</taxon>
        <taxon>Apioideae</taxon>
        <taxon>apioid superclade</taxon>
        <taxon>Tordylieae</taxon>
        <taxon>Tordyliinae</taxon>
        <taxon>Heracleum</taxon>
    </lineage>
</organism>
<keyword evidence="3" id="KW-1185">Reference proteome</keyword>
<dbReference type="Proteomes" id="UP001237642">
    <property type="component" value="Unassembled WGS sequence"/>
</dbReference>
<proteinExistence type="predicted"/>
<reference evidence="2" key="1">
    <citation type="submission" date="2023-02" db="EMBL/GenBank/DDBJ databases">
        <title>Genome of toxic invasive species Heracleum sosnowskyi carries increased number of genes despite the absence of recent whole-genome duplications.</title>
        <authorList>
            <person name="Schelkunov M."/>
            <person name="Shtratnikova V."/>
            <person name="Makarenko M."/>
            <person name="Klepikova A."/>
            <person name="Omelchenko D."/>
            <person name="Novikova G."/>
            <person name="Obukhova E."/>
            <person name="Bogdanov V."/>
            <person name="Penin A."/>
            <person name="Logacheva M."/>
        </authorList>
    </citation>
    <scope>NUCLEOTIDE SEQUENCE</scope>
    <source>
        <strain evidence="2">Hsosn_3</strain>
        <tissue evidence="2">Leaf</tissue>
    </source>
</reference>
<accession>A0AAD8M1F5</accession>
<dbReference type="AlphaFoldDB" id="A0AAD8M1F5"/>
<evidence type="ECO:0000256" key="1">
    <source>
        <dbReference type="SAM" id="MobiDB-lite"/>
    </source>
</evidence>
<evidence type="ECO:0000313" key="2">
    <source>
        <dbReference type="EMBL" id="KAK1355923.1"/>
    </source>
</evidence>